<evidence type="ECO:0000259" key="3">
    <source>
        <dbReference type="PROSITE" id="PS50043"/>
    </source>
</evidence>
<keyword evidence="1" id="KW-0805">Transcription regulation</keyword>
<protein>
    <recommendedName>
        <fullName evidence="3">HTH luxR-type domain-containing protein</fullName>
    </recommendedName>
</protein>
<name>A0ABM9CBC3_9BACL</name>
<dbReference type="InterPro" id="IPR000792">
    <property type="entry name" value="Tscrpt_reg_LuxR_C"/>
</dbReference>
<evidence type="ECO:0000256" key="2">
    <source>
        <dbReference type="ARBA" id="ARBA00023163"/>
    </source>
</evidence>
<sequence length="265" mass="30075">MIAPKIKQWCEPKDLQETQLESFRQRLFSEATANNEFILSQVKENMSVYNEAMVYSTRAEMSEIGQYIPIPYIVFLANAEGCVLDLICSSEKLESEMQQAGLCPGVNLGKSVSGLNAVSLSMEMNCMGIVRGEEHTDPAFEKWNCVCAPLFVDGSIQGYVDISFGVEQQIEFAIPFVQQLAENVTDKWMNQNIDLQKYRLDMSFGEYKLTAREKDVASLWLSEKSALHISSELGISEGSVRNVVKSIYFKMNVNDRWQFTKKLMH</sequence>
<dbReference type="Gene3D" id="1.10.10.10">
    <property type="entry name" value="Winged helix-like DNA-binding domain superfamily/Winged helix DNA-binding domain"/>
    <property type="match status" value="1"/>
</dbReference>
<dbReference type="Gene3D" id="3.30.450.40">
    <property type="match status" value="1"/>
</dbReference>
<accession>A0ABM9CBC3</accession>
<gene>
    <name evidence="4" type="ORF">PAECIP111892_03202</name>
</gene>
<dbReference type="Pfam" id="PF00196">
    <property type="entry name" value="GerE"/>
    <property type="match status" value="1"/>
</dbReference>
<organism evidence="4 5">
    <name type="scientific">Paenibacillus auburnensis</name>
    <dbReference type="NCBI Taxonomy" id="2905649"/>
    <lineage>
        <taxon>Bacteria</taxon>
        <taxon>Bacillati</taxon>
        <taxon>Bacillota</taxon>
        <taxon>Bacilli</taxon>
        <taxon>Bacillales</taxon>
        <taxon>Paenibacillaceae</taxon>
        <taxon>Paenibacillus</taxon>
    </lineage>
</organism>
<dbReference type="SMART" id="SM00421">
    <property type="entry name" value="HTH_LUXR"/>
    <property type="match status" value="1"/>
</dbReference>
<dbReference type="InterPro" id="IPR016032">
    <property type="entry name" value="Sig_transdc_resp-reg_C-effctor"/>
</dbReference>
<dbReference type="PROSITE" id="PS50043">
    <property type="entry name" value="HTH_LUXR_2"/>
    <property type="match status" value="1"/>
</dbReference>
<reference evidence="4" key="1">
    <citation type="submission" date="2022-01" db="EMBL/GenBank/DDBJ databases">
        <authorList>
            <person name="Criscuolo A."/>
        </authorList>
    </citation>
    <scope>NUCLEOTIDE SEQUENCE</scope>
    <source>
        <strain evidence="4">CIP111892</strain>
    </source>
</reference>
<dbReference type="Proteomes" id="UP000838324">
    <property type="component" value="Unassembled WGS sequence"/>
</dbReference>
<feature type="domain" description="HTH luxR-type" evidence="3">
    <location>
        <begin position="202"/>
        <end position="265"/>
    </location>
</feature>
<comment type="caution">
    <text evidence="4">The sequence shown here is derived from an EMBL/GenBank/DDBJ whole genome shotgun (WGS) entry which is preliminary data.</text>
</comment>
<keyword evidence="2" id="KW-0804">Transcription</keyword>
<proteinExistence type="predicted"/>
<dbReference type="InterPro" id="IPR029016">
    <property type="entry name" value="GAF-like_dom_sf"/>
</dbReference>
<dbReference type="SUPFAM" id="SSF46894">
    <property type="entry name" value="C-terminal effector domain of the bipartite response regulators"/>
    <property type="match status" value="1"/>
</dbReference>
<keyword evidence="5" id="KW-1185">Reference proteome</keyword>
<dbReference type="CDD" id="cd06170">
    <property type="entry name" value="LuxR_C_like"/>
    <property type="match status" value="1"/>
</dbReference>
<dbReference type="InterPro" id="IPR036388">
    <property type="entry name" value="WH-like_DNA-bd_sf"/>
</dbReference>
<evidence type="ECO:0000313" key="5">
    <source>
        <dbReference type="Proteomes" id="UP000838324"/>
    </source>
</evidence>
<dbReference type="EMBL" id="CAKMMG010000004">
    <property type="protein sequence ID" value="CAH1209360.1"/>
    <property type="molecule type" value="Genomic_DNA"/>
</dbReference>
<evidence type="ECO:0000256" key="1">
    <source>
        <dbReference type="ARBA" id="ARBA00023015"/>
    </source>
</evidence>
<evidence type="ECO:0000313" key="4">
    <source>
        <dbReference type="EMBL" id="CAH1209360.1"/>
    </source>
</evidence>